<keyword evidence="6 9" id="KW-0057">Aromatic amino acid biosynthesis</keyword>
<dbReference type="PANTHER" id="PTHR43285:SF2">
    <property type="entry name" value="ANTHRANILATE PHOSPHORIBOSYLTRANSFERASE"/>
    <property type="match status" value="1"/>
</dbReference>
<dbReference type="GO" id="GO:0004048">
    <property type="term" value="F:anthranilate phosphoribosyltransferase activity"/>
    <property type="evidence" value="ECO:0007669"/>
    <property type="project" value="UniProtKB-UniRule"/>
</dbReference>
<feature type="binding site" evidence="9">
    <location>
        <position position="230"/>
    </location>
    <ligand>
        <name>Mg(2+)</name>
        <dbReference type="ChEBI" id="CHEBI:18420"/>
        <label>2</label>
    </ligand>
</feature>
<feature type="binding site" evidence="9">
    <location>
        <begin position="88"/>
        <end position="89"/>
    </location>
    <ligand>
        <name>5-phospho-alpha-D-ribose 1-diphosphate</name>
        <dbReference type="ChEBI" id="CHEBI:58017"/>
    </ligand>
</feature>
<organism evidence="12 13">
    <name type="scientific">Candidatus Sulfomarinibacter kjeldsenii</name>
    <dbReference type="NCBI Taxonomy" id="2885994"/>
    <lineage>
        <taxon>Bacteria</taxon>
        <taxon>Pseudomonadati</taxon>
        <taxon>Acidobacteriota</taxon>
        <taxon>Thermoanaerobaculia</taxon>
        <taxon>Thermoanaerobaculales</taxon>
        <taxon>Candidatus Sulfomarinibacteraceae</taxon>
        <taxon>Candidatus Sulfomarinibacter</taxon>
    </lineage>
</organism>
<comment type="caution">
    <text evidence="12">The sequence shown here is derived from an EMBL/GenBank/DDBJ whole genome shotgun (WGS) entry which is preliminary data.</text>
</comment>
<comment type="function">
    <text evidence="9">Catalyzes the transfer of the phosphoribosyl group of 5-phosphorylribose-1-pyrophosphate (PRPP) to anthranilate to yield N-(5'-phosphoribosyl)-anthranilate (PRA).</text>
</comment>
<feature type="binding site" evidence="9">
    <location>
        <position position="85"/>
    </location>
    <ligand>
        <name>anthranilate</name>
        <dbReference type="ChEBI" id="CHEBI:16567"/>
        <label>1</label>
    </ligand>
</feature>
<dbReference type="SUPFAM" id="SSF47648">
    <property type="entry name" value="Nucleoside phosphorylase/phosphoribosyltransferase N-terminal domain"/>
    <property type="match status" value="1"/>
</dbReference>
<protein>
    <recommendedName>
        <fullName evidence="9">Anthranilate phosphoribosyltransferase</fullName>
        <ecNumber evidence="9">2.4.2.18</ecNumber>
    </recommendedName>
</protein>
<evidence type="ECO:0000256" key="1">
    <source>
        <dbReference type="ARBA" id="ARBA00004907"/>
    </source>
</evidence>
<keyword evidence="5 9" id="KW-0822">Tryptophan biosynthesis</keyword>
<dbReference type="Pfam" id="PF00591">
    <property type="entry name" value="Glycos_transf_3"/>
    <property type="match status" value="1"/>
</dbReference>
<evidence type="ECO:0000259" key="10">
    <source>
        <dbReference type="Pfam" id="PF00591"/>
    </source>
</evidence>
<dbReference type="InterPro" id="IPR000312">
    <property type="entry name" value="Glycosyl_Trfase_fam3"/>
</dbReference>
<comment type="catalytic activity">
    <reaction evidence="7 9">
        <text>N-(5-phospho-beta-D-ribosyl)anthranilate + diphosphate = 5-phospho-alpha-D-ribose 1-diphosphate + anthranilate</text>
        <dbReference type="Rhea" id="RHEA:11768"/>
        <dbReference type="ChEBI" id="CHEBI:16567"/>
        <dbReference type="ChEBI" id="CHEBI:18277"/>
        <dbReference type="ChEBI" id="CHEBI:33019"/>
        <dbReference type="ChEBI" id="CHEBI:58017"/>
        <dbReference type="EC" id="2.4.2.18"/>
    </reaction>
</comment>
<evidence type="ECO:0000256" key="9">
    <source>
        <dbReference type="HAMAP-Rule" id="MF_00211"/>
    </source>
</evidence>
<dbReference type="SUPFAM" id="SSF52418">
    <property type="entry name" value="Nucleoside phosphorylase/phosphoribosyltransferase catalytic domain"/>
    <property type="match status" value="1"/>
</dbReference>
<dbReference type="Proteomes" id="UP000598633">
    <property type="component" value="Unassembled WGS sequence"/>
</dbReference>
<evidence type="ECO:0000313" key="12">
    <source>
        <dbReference type="EMBL" id="MBD3870947.1"/>
    </source>
</evidence>
<dbReference type="GO" id="GO:0000287">
    <property type="term" value="F:magnesium ion binding"/>
    <property type="evidence" value="ECO:0007669"/>
    <property type="project" value="UniProtKB-UniRule"/>
</dbReference>
<keyword evidence="4 9" id="KW-0808">Transferase</keyword>
<evidence type="ECO:0000256" key="7">
    <source>
        <dbReference type="ARBA" id="ARBA00052328"/>
    </source>
</evidence>
<comment type="similarity">
    <text evidence="8">In the C-terminal section; belongs to the anthranilate phosphoribosyltransferase family.</text>
</comment>
<feature type="binding site" evidence="9">
    <location>
        <position position="116"/>
    </location>
    <ligand>
        <name>anthranilate</name>
        <dbReference type="ChEBI" id="CHEBI:16567"/>
        <label>1</label>
    </ligand>
</feature>
<evidence type="ECO:0000256" key="2">
    <source>
        <dbReference type="ARBA" id="ARBA00022605"/>
    </source>
</evidence>
<name>A0A8J7CEX8_9BACT</name>
<dbReference type="HAMAP" id="MF_00211">
    <property type="entry name" value="TrpD"/>
    <property type="match status" value="1"/>
</dbReference>
<dbReference type="NCBIfam" id="TIGR01245">
    <property type="entry name" value="trpD"/>
    <property type="match status" value="1"/>
</dbReference>
<feature type="binding site" evidence="9">
    <location>
        <position position="231"/>
    </location>
    <ligand>
        <name>Mg(2+)</name>
        <dbReference type="ChEBI" id="CHEBI:18420"/>
        <label>1</label>
    </ligand>
</feature>
<dbReference type="InterPro" id="IPR017459">
    <property type="entry name" value="Glycosyl_Trfase_fam3_N_dom"/>
</dbReference>
<feature type="binding site" evidence="9">
    <location>
        <position position="231"/>
    </location>
    <ligand>
        <name>Mg(2+)</name>
        <dbReference type="ChEBI" id="CHEBI:18420"/>
        <label>2</label>
    </ligand>
</feature>
<dbReference type="UniPathway" id="UPA00035">
    <property type="reaction ID" value="UER00041"/>
</dbReference>
<dbReference type="EC" id="2.4.2.18" evidence="9"/>
<comment type="caution">
    <text evidence="9">Lacks conserved residue(s) required for the propagation of feature annotation.</text>
</comment>
<comment type="cofactor">
    <cofactor evidence="9">
        <name>Mg(2+)</name>
        <dbReference type="ChEBI" id="CHEBI:18420"/>
    </cofactor>
    <text evidence="9">Binds 2 magnesium ions per monomer.</text>
</comment>
<accession>A0A8J7CEX8</accession>
<sequence length="348" mass="35972">MISVDHKSVLNGLLAGKDLEPEVMETFIGAVMDGGIDDVVVAAVLAALRAKGETGAEVAAAARAMRARAIAVHVKNYQESVDTCGTGGDGAETINISTTAALLVAAAGVPVAKHGNRSVSSRCGSADVLEAAGVLLDLTPEMMARLHDEVGIAFLFAPRLHPAMKAVMPVRRALGVRTVFNLLGPLTNPAGVERQVIGVWGSDVQALMAAALAELGARSALVVHSDDGLDEISVCAPTSVIEIRDGEIAGTWQVDPTTFGIEVTDPTSLKGGDVGENLRRMRAILGGEEESPAADAVALNAGAALYVAGTAADLGEGFRRATEVRRSGTALGRLEEWAKRSQELSDHG</sequence>
<dbReference type="EMBL" id="JACXWA010000107">
    <property type="protein sequence ID" value="MBD3870947.1"/>
    <property type="molecule type" value="Genomic_DNA"/>
</dbReference>
<comment type="pathway">
    <text evidence="1 9">Amino-acid biosynthesis; L-tryptophan biosynthesis; L-tryptophan from chorismate: step 2/5.</text>
</comment>
<evidence type="ECO:0000256" key="8">
    <source>
        <dbReference type="ARBA" id="ARBA00061188"/>
    </source>
</evidence>
<dbReference type="Gene3D" id="1.20.970.10">
    <property type="entry name" value="Transferase, Pyrimidine Nucleoside Phosphorylase, Chain C"/>
    <property type="match status" value="1"/>
</dbReference>
<gene>
    <name evidence="9 12" type="primary">trpD</name>
    <name evidence="12" type="ORF">IFJ97_06255</name>
</gene>
<feature type="binding site" evidence="9">
    <location>
        <position position="171"/>
    </location>
    <ligand>
        <name>anthranilate</name>
        <dbReference type="ChEBI" id="CHEBI:16567"/>
        <label>2</label>
    </ligand>
</feature>
<comment type="similarity">
    <text evidence="9">Belongs to the anthranilate phosphoribosyltransferase family.</text>
</comment>
<dbReference type="AlphaFoldDB" id="A0A8J7CEX8"/>
<dbReference type="Pfam" id="PF02885">
    <property type="entry name" value="Glycos_trans_3N"/>
    <property type="match status" value="1"/>
</dbReference>
<feature type="binding site" evidence="9">
    <location>
        <position position="97"/>
    </location>
    <ligand>
        <name>Mg(2+)</name>
        <dbReference type="ChEBI" id="CHEBI:18420"/>
        <label>1</label>
    </ligand>
</feature>
<feature type="domain" description="Glycosyl transferase family 3" evidence="10">
    <location>
        <begin position="79"/>
        <end position="331"/>
    </location>
</feature>
<feature type="binding site" evidence="9">
    <location>
        <position position="85"/>
    </location>
    <ligand>
        <name>5-phospho-alpha-D-ribose 1-diphosphate</name>
        <dbReference type="ChEBI" id="CHEBI:58017"/>
    </ligand>
</feature>
<evidence type="ECO:0000259" key="11">
    <source>
        <dbReference type="Pfam" id="PF02885"/>
    </source>
</evidence>
<comment type="subunit">
    <text evidence="9">Homodimer.</text>
</comment>
<proteinExistence type="inferred from homology"/>
<keyword evidence="9" id="KW-0479">Metal-binding</keyword>
<feature type="domain" description="Glycosyl transferase family 3 N-terminal" evidence="11">
    <location>
        <begin position="7"/>
        <end position="69"/>
    </location>
</feature>
<feature type="binding site" evidence="9">
    <location>
        <position position="125"/>
    </location>
    <ligand>
        <name>5-phospho-alpha-D-ribose 1-diphosphate</name>
        <dbReference type="ChEBI" id="CHEBI:58017"/>
    </ligand>
</feature>
<evidence type="ECO:0000256" key="6">
    <source>
        <dbReference type="ARBA" id="ARBA00023141"/>
    </source>
</evidence>
<dbReference type="InterPro" id="IPR036320">
    <property type="entry name" value="Glycosyl_Trfase_fam3_N_dom_sf"/>
</dbReference>
<dbReference type="GO" id="GO:0000162">
    <property type="term" value="P:L-tryptophan biosynthetic process"/>
    <property type="evidence" value="ECO:0007669"/>
    <property type="project" value="UniProtKB-UniRule"/>
</dbReference>
<keyword evidence="2 9" id="KW-0028">Amino-acid biosynthesis</keyword>
<evidence type="ECO:0000256" key="4">
    <source>
        <dbReference type="ARBA" id="ARBA00022679"/>
    </source>
</evidence>
<keyword evidence="9" id="KW-0460">Magnesium</keyword>
<reference evidence="12 13" key="1">
    <citation type="submission" date="2020-08" db="EMBL/GenBank/DDBJ databases">
        <title>Acidobacteriota in marine sediments use diverse sulfur dissimilation pathways.</title>
        <authorList>
            <person name="Wasmund K."/>
        </authorList>
    </citation>
    <scope>NUCLEOTIDE SEQUENCE [LARGE SCALE GENOMIC DNA]</scope>
    <source>
        <strain evidence="12">MAG AM3-A</strain>
    </source>
</reference>
<dbReference type="FunFam" id="3.40.1030.10:FF:000002">
    <property type="entry name" value="Anthranilate phosphoribosyltransferase"/>
    <property type="match status" value="1"/>
</dbReference>
<evidence type="ECO:0000256" key="3">
    <source>
        <dbReference type="ARBA" id="ARBA00022676"/>
    </source>
</evidence>
<evidence type="ECO:0000256" key="5">
    <source>
        <dbReference type="ARBA" id="ARBA00022822"/>
    </source>
</evidence>
<dbReference type="InterPro" id="IPR035902">
    <property type="entry name" value="Nuc_phospho_transferase"/>
</dbReference>
<feature type="binding site" evidence="9">
    <location>
        <begin position="95"/>
        <end position="98"/>
    </location>
    <ligand>
        <name>5-phospho-alpha-D-ribose 1-diphosphate</name>
        <dbReference type="ChEBI" id="CHEBI:58017"/>
    </ligand>
</feature>
<dbReference type="GO" id="GO:0005829">
    <property type="term" value="C:cytosol"/>
    <property type="evidence" value="ECO:0007669"/>
    <property type="project" value="TreeGrafter"/>
</dbReference>
<dbReference type="PANTHER" id="PTHR43285">
    <property type="entry name" value="ANTHRANILATE PHOSPHORIBOSYLTRANSFERASE"/>
    <property type="match status" value="1"/>
</dbReference>
<dbReference type="InterPro" id="IPR005940">
    <property type="entry name" value="Anthranilate_Pribosyl_Tfrase"/>
</dbReference>
<feature type="binding site" evidence="9">
    <location>
        <position position="93"/>
    </location>
    <ligand>
        <name>5-phospho-alpha-D-ribose 1-diphosphate</name>
        <dbReference type="ChEBI" id="CHEBI:58017"/>
    </ligand>
</feature>
<keyword evidence="3 9" id="KW-0328">Glycosyltransferase</keyword>
<evidence type="ECO:0000313" key="13">
    <source>
        <dbReference type="Proteomes" id="UP000598633"/>
    </source>
</evidence>
<feature type="binding site" evidence="9">
    <location>
        <begin position="113"/>
        <end position="121"/>
    </location>
    <ligand>
        <name>5-phospho-alpha-D-ribose 1-diphosphate</name>
        <dbReference type="ChEBI" id="CHEBI:58017"/>
    </ligand>
</feature>
<dbReference type="Gene3D" id="3.40.1030.10">
    <property type="entry name" value="Nucleoside phosphorylase/phosphoribosyltransferase catalytic domain"/>
    <property type="match status" value="1"/>
</dbReference>